<comment type="caution">
    <text evidence="3">The sequence shown here is derived from an EMBL/GenBank/DDBJ whole genome shotgun (WGS) entry which is preliminary data.</text>
</comment>
<accession>A0A934K8J5</accession>
<name>A0A934K8J5_9BACT</name>
<dbReference type="SUPFAM" id="SSF55729">
    <property type="entry name" value="Acyl-CoA N-acyltransferases (Nat)"/>
    <property type="match status" value="1"/>
</dbReference>
<dbReference type="SUPFAM" id="SSF55961">
    <property type="entry name" value="Bet v1-like"/>
    <property type="match status" value="1"/>
</dbReference>
<gene>
    <name evidence="3" type="ORF">JF888_11150</name>
</gene>
<feature type="domain" description="N-acetyltransferase" evidence="2">
    <location>
        <begin position="150"/>
        <end position="330"/>
    </location>
</feature>
<protein>
    <submittedName>
        <fullName evidence="3">GNAT family N-acetyltransferase</fullName>
    </submittedName>
</protein>
<dbReference type="InterPro" id="IPR013538">
    <property type="entry name" value="ASHA1/2-like_C"/>
</dbReference>
<evidence type="ECO:0000259" key="2">
    <source>
        <dbReference type="PROSITE" id="PS51186"/>
    </source>
</evidence>
<dbReference type="CDD" id="cd04301">
    <property type="entry name" value="NAT_SF"/>
    <property type="match status" value="1"/>
</dbReference>
<evidence type="ECO:0000313" key="4">
    <source>
        <dbReference type="Proteomes" id="UP000620075"/>
    </source>
</evidence>
<dbReference type="GO" id="GO:0016747">
    <property type="term" value="F:acyltransferase activity, transferring groups other than amino-acyl groups"/>
    <property type="evidence" value="ECO:0007669"/>
    <property type="project" value="InterPro"/>
</dbReference>
<dbReference type="PROSITE" id="PS51186">
    <property type="entry name" value="GNAT"/>
    <property type="match status" value="1"/>
</dbReference>
<evidence type="ECO:0000256" key="1">
    <source>
        <dbReference type="ARBA" id="ARBA00006817"/>
    </source>
</evidence>
<evidence type="ECO:0000313" key="3">
    <source>
        <dbReference type="EMBL" id="MBJ7603731.1"/>
    </source>
</evidence>
<dbReference type="RefSeq" id="WP_338180221.1">
    <property type="nucleotide sequence ID" value="NZ_JAEKNQ010000040.1"/>
</dbReference>
<dbReference type="InterPro" id="IPR016181">
    <property type="entry name" value="Acyl_CoA_acyltransferase"/>
</dbReference>
<dbReference type="Proteomes" id="UP000620075">
    <property type="component" value="Unassembled WGS sequence"/>
</dbReference>
<reference evidence="3 4" key="1">
    <citation type="submission" date="2020-10" db="EMBL/GenBank/DDBJ databases">
        <title>Ca. Dormibacterota MAGs.</title>
        <authorList>
            <person name="Montgomery K."/>
        </authorList>
    </citation>
    <scope>NUCLEOTIDE SEQUENCE [LARGE SCALE GENOMIC DNA]</scope>
    <source>
        <strain evidence="3">SC8811_S16_3</strain>
    </source>
</reference>
<comment type="similarity">
    <text evidence="1">Belongs to the AHA1 family.</text>
</comment>
<dbReference type="InterPro" id="IPR000182">
    <property type="entry name" value="GNAT_dom"/>
</dbReference>
<dbReference type="InterPro" id="IPR023393">
    <property type="entry name" value="START-like_dom_sf"/>
</dbReference>
<dbReference type="AlphaFoldDB" id="A0A934K8J5"/>
<dbReference type="Pfam" id="PF08327">
    <property type="entry name" value="AHSA1"/>
    <property type="match status" value="1"/>
</dbReference>
<dbReference type="EMBL" id="JAEKNQ010000040">
    <property type="protein sequence ID" value="MBJ7603731.1"/>
    <property type="molecule type" value="Genomic_DNA"/>
</dbReference>
<dbReference type="Gene3D" id="3.40.630.30">
    <property type="match status" value="1"/>
</dbReference>
<sequence length="330" mass="37018">MRVVKELELHVAPEEVWRALVAPEERRAWYYGQAAFGEWRPGGRVEWRSEDGSVAEESTVRELDPPRRRVLESRWLFAAAFTTESPHVLTWELEPTALGCRVRMSADFQESGQASRLLQSESEAILRGLRLQVDPAARAELARLDEIGEIDIRDLTPERLGDYLRFFDDEAFRDNPAWQGCYCMETHWAGSSEEWAGRTAADNRDAMVRLIEDDGVAALLAYAGERPVGWCNYGRTSRLQGVLSRYELEARNHDGVGSIACFVIAAQYRGHGLAGRLLEAACARLADRGLRWVEGYPKRAAESAQEVTGGCCQCIFGRASSLTARPDKHS</sequence>
<proteinExistence type="inferred from homology"/>
<dbReference type="Gene3D" id="3.30.530.20">
    <property type="match status" value="1"/>
</dbReference>
<dbReference type="Pfam" id="PF00583">
    <property type="entry name" value="Acetyltransf_1"/>
    <property type="match status" value="1"/>
</dbReference>
<organism evidence="3 4">
    <name type="scientific">Candidatus Dormiibacter inghamiae</name>
    <dbReference type="NCBI Taxonomy" id="3127013"/>
    <lineage>
        <taxon>Bacteria</taxon>
        <taxon>Bacillati</taxon>
        <taxon>Candidatus Dormiibacterota</taxon>
        <taxon>Candidatus Dormibacteria</taxon>
        <taxon>Candidatus Dormibacterales</taxon>
        <taxon>Candidatus Dormibacteraceae</taxon>
        <taxon>Candidatus Dormiibacter</taxon>
    </lineage>
</organism>